<dbReference type="PANTHER" id="PTHR46697:SF1">
    <property type="entry name" value="FORMIN-BINDING PROTEIN 4"/>
    <property type="match status" value="1"/>
</dbReference>
<gene>
    <name evidence="3" type="ORF">LSTR_LSTR008203</name>
</gene>
<dbReference type="Gene3D" id="2.20.70.10">
    <property type="match status" value="2"/>
</dbReference>
<sequence length="1300" mass="139822">MKRRGSGRKPVLDLNSKSESPVRQSWQTKYQQICLEHSQNGSGSNEGSPLSGTERSEAERVDENSPKKKRRMSTNSTPDHNPLKGLLGHYNSDEDDDDDDDACAEPAKQQTEDAITNGGLDAKVEDFLKEIQEIAPLEKPKKKKQKKEPRAAKAAAAAKPKEVQQPDASQLQSVAADSASLQPTVAWQECFDEGTGYAYYWNMHTNEVTWQMPAEYQQYLVVLEAWQRQQAVLTAASASAAATTATSDASQQQQLSNKKSERKEISTKNKQLDKRKSKKSDDSSSEDERIELITSYGQSSSDDTDSDEDVEESKPSATSSRPQLGLGRPFQEVDDKRPLVNWDSVPQNVPSTVANVVSTVGTVQKSTLSKSRLKKNGDDKPKVAGKSSVLPKTSSAVTEKSTVLPKVAEKSSVISKPVDEPTEVSIISKLTLLSVTDKSAVTSKVTDKPSVPSKITDKFEEKASVKSKIDDKSLISGTVDKASVNSKVSNEKLTSDPKSVVKASVADSTSGTKPATDTASHEVNSDNSAKEDIVKHSAISKPSNSDNIKSESVVKSSEALEKLKKLKRKAADSDSSSSGSSSEDSKNEGDDDDDDDDDDIDEKDILARLKNQANILKELGGEVPDSIKALISDDAPSSFLLIAGYGDSDAEDDKEEDKKEKYEMAPSEPVPAPPENKPLFPIMEAVKEEETNKEVAKEVEKKKVVSEEEEPTNKTELDEARSAANRKVIKLSARAKALIKNSVTTAKARATDFVQTEQGLKPANDKSQGIKDAQLPSSIEEIPKPTTKLEPETKKKSKSKSVAAVASTSSSLQAMPEPPKTSEVSKSSASTASASSSGNTDSVGKTATGNSSLAYTTTWNYGTEHPSGERRGFGFSAQQETGVGASKAEKKTGKKGGMIQFIKSDTVLNEPVVERAPVILDEKKLIAKTVVGIDPATQATLKDLATIIKEKTAFLSEGKDPISAVQVMSIQLEMLTNAWNENALSSDYYNNWLTSVTRQLTSLEMAATPLNWACFWDRSHKRYYYRNSVSGHVQWEYPVLVAESAASAETAPASSDGDDAMDLCNTPPPPPFDSDEVLPPTPPEISRSPPPPPPPPPNISGGDSTEQSGAKDTTNEEPQPPPPPMISDNFDLNAASPPPPPPPPLPPTMPPLPPPPPGDVTPQYTNTHYMATSSLDHGSVITPPAPRADPNLSFELSSFYSDIAALDPPPLPPQQPAAPVPPPPPPDSAPLPPLPPPPASQPPPPLPPSEPPLPPPSSGTSTTKKKKKPKLGPGLSLKKRGYSTLMEKWQQIAAEEEESD</sequence>
<feature type="region of interest" description="Disordered" evidence="1">
    <location>
        <begin position="1048"/>
        <end position="1283"/>
    </location>
</feature>
<feature type="compositionally biased region" description="Basic and acidic residues" evidence="1">
    <location>
        <begin position="54"/>
        <end position="66"/>
    </location>
</feature>
<dbReference type="InParanoid" id="A0A482WJ59"/>
<comment type="caution">
    <text evidence="3">The sequence shown here is derived from an EMBL/GenBank/DDBJ whole genome shotgun (WGS) entry which is preliminary data.</text>
</comment>
<feature type="compositionally biased region" description="Basic and acidic residues" evidence="1">
    <location>
        <begin position="685"/>
        <end position="721"/>
    </location>
</feature>
<dbReference type="InterPro" id="IPR053076">
    <property type="entry name" value="WW_domain_protein"/>
</dbReference>
<feature type="compositionally biased region" description="Basic and acidic residues" evidence="1">
    <location>
        <begin position="258"/>
        <end position="291"/>
    </location>
</feature>
<evidence type="ECO:0000256" key="1">
    <source>
        <dbReference type="SAM" id="MobiDB-lite"/>
    </source>
</evidence>
<accession>A0A482WJ59</accession>
<dbReference type="PROSITE" id="PS50020">
    <property type="entry name" value="WW_DOMAIN_2"/>
    <property type="match status" value="2"/>
</dbReference>
<dbReference type="InterPro" id="IPR036020">
    <property type="entry name" value="WW_dom_sf"/>
</dbReference>
<feature type="region of interest" description="Disordered" evidence="1">
    <location>
        <begin position="243"/>
        <end position="335"/>
    </location>
</feature>
<dbReference type="PRINTS" id="PR01217">
    <property type="entry name" value="PRICHEXTENSN"/>
</dbReference>
<feature type="compositionally biased region" description="Low complexity" evidence="1">
    <location>
        <begin position="243"/>
        <end position="254"/>
    </location>
</feature>
<feature type="domain" description="WW" evidence="2">
    <location>
        <begin position="187"/>
        <end position="215"/>
    </location>
</feature>
<feature type="compositionally biased region" description="Polar residues" evidence="1">
    <location>
        <begin position="1162"/>
        <end position="1176"/>
    </location>
</feature>
<feature type="region of interest" description="Disordered" evidence="1">
    <location>
        <begin position="1"/>
        <end position="120"/>
    </location>
</feature>
<feature type="compositionally biased region" description="Low complexity" evidence="1">
    <location>
        <begin position="573"/>
        <end position="582"/>
    </location>
</feature>
<feature type="region of interest" description="Disordered" evidence="1">
    <location>
        <begin position="644"/>
        <end position="722"/>
    </location>
</feature>
<feature type="compositionally biased region" description="Acidic residues" evidence="1">
    <location>
        <begin position="302"/>
        <end position="311"/>
    </location>
</feature>
<evidence type="ECO:0000313" key="4">
    <source>
        <dbReference type="Proteomes" id="UP000291343"/>
    </source>
</evidence>
<feature type="compositionally biased region" description="Basic and acidic residues" evidence="1">
    <location>
        <begin position="519"/>
        <end position="535"/>
    </location>
</feature>
<name>A0A482WJ59_LAOST</name>
<dbReference type="Pfam" id="PF00397">
    <property type="entry name" value="WW"/>
    <property type="match status" value="1"/>
</dbReference>
<dbReference type="STRING" id="195883.A0A482WJ59"/>
<feature type="compositionally biased region" description="Low complexity" evidence="1">
    <location>
        <begin position="800"/>
        <end position="812"/>
    </location>
</feature>
<dbReference type="SUPFAM" id="SSF51045">
    <property type="entry name" value="WW domain"/>
    <property type="match status" value="2"/>
</dbReference>
<evidence type="ECO:0000259" key="2">
    <source>
        <dbReference type="PROSITE" id="PS50020"/>
    </source>
</evidence>
<feature type="compositionally biased region" description="Polar residues" evidence="1">
    <location>
        <begin position="15"/>
        <end position="53"/>
    </location>
</feature>
<dbReference type="PANTHER" id="PTHR46697">
    <property type="entry name" value="FORMIN-BINDING PROTEIN 4"/>
    <property type="match status" value="1"/>
</dbReference>
<feature type="compositionally biased region" description="Pro residues" evidence="1">
    <location>
        <begin position="1207"/>
        <end position="1257"/>
    </location>
</feature>
<evidence type="ECO:0000313" key="3">
    <source>
        <dbReference type="EMBL" id="RZF33557.1"/>
    </source>
</evidence>
<feature type="region of interest" description="Disordered" evidence="1">
    <location>
        <begin position="135"/>
        <end position="179"/>
    </location>
</feature>
<proteinExistence type="predicted"/>
<feature type="compositionally biased region" description="Acidic residues" evidence="1">
    <location>
        <begin position="589"/>
        <end position="602"/>
    </location>
</feature>
<feature type="compositionally biased region" description="Polar residues" evidence="1">
    <location>
        <begin position="166"/>
        <end position="179"/>
    </location>
</feature>
<organism evidence="3 4">
    <name type="scientific">Laodelphax striatellus</name>
    <name type="common">Small brown planthopper</name>
    <name type="synonym">Delphax striatella</name>
    <dbReference type="NCBI Taxonomy" id="195883"/>
    <lineage>
        <taxon>Eukaryota</taxon>
        <taxon>Metazoa</taxon>
        <taxon>Ecdysozoa</taxon>
        <taxon>Arthropoda</taxon>
        <taxon>Hexapoda</taxon>
        <taxon>Insecta</taxon>
        <taxon>Pterygota</taxon>
        <taxon>Neoptera</taxon>
        <taxon>Paraneoptera</taxon>
        <taxon>Hemiptera</taxon>
        <taxon>Auchenorrhyncha</taxon>
        <taxon>Fulgoroidea</taxon>
        <taxon>Delphacidae</taxon>
        <taxon>Criomorphinae</taxon>
        <taxon>Laodelphax</taxon>
    </lineage>
</organism>
<feature type="compositionally biased region" description="Acidic residues" evidence="1">
    <location>
        <begin position="93"/>
        <end position="103"/>
    </location>
</feature>
<feature type="compositionally biased region" description="Polar residues" evidence="1">
    <location>
        <begin position="1101"/>
        <end position="1112"/>
    </location>
</feature>
<dbReference type="OrthoDB" id="2444812at2759"/>
<feature type="compositionally biased region" description="Polar residues" evidence="1">
    <location>
        <begin position="506"/>
        <end position="518"/>
    </location>
</feature>
<protein>
    <recommendedName>
        <fullName evidence="2">WW domain-containing protein</fullName>
    </recommendedName>
</protein>
<dbReference type="Proteomes" id="UP000291343">
    <property type="component" value="Unassembled WGS sequence"/>
</dbReference>
<keyword evidence="4" id="KW-1185">Reference proteome</keyword>
<feature type="region of interest" description="Disordered" evidence="1">
    <location>
        <begin position="364"/>
        <end position="398"/>
    </location>
</feature>
<dbReference type="SMART" id="SM00456">
    <property type="entry name" value="WW"/>
    <property type="match status" value="2"/>
</dbReference>
<reference evidence="3 4" key="1">
    <citation type="journal article" date="2017" name="Gigascience">
        <title>Genome sequence of the small brown planthopper, Laodelphax striatellus.</title>
        <authorList>
            <person name="Zhu J."/>
            <person name="Jiang F."/>
            <person name="Wang X."/>
            <person name="Yang P."/>
            <person name="Bao Y."/>
            <person name="Zhao W."/>
            <person name="Wang W."/>
            <person name="Lu H."/>
            <person name="Wang Q."/>
            <person name="Cui N."/>
            <person name="Li J."/>
            <person name="Chen X."/>
            <person name="Luo L."/>
            <person name="Yu J."/>
            <person name="Kang L."/>
            <person name="Cui F."/>
        </authorList>
    </citation>
    <scope>NUCLEOTIDE SEQUENCE [LARGE SCALE GENOMIC DNA]</scope>
    <source>
        <strain evidence="3">Lst14</strain>
    </source>
</reference>
<feature type="compositionally biased region" description="Pro residues" evidence="1">
    <location>
        <begin position="1136"/>
        <end position="1159"/>
    </location>
</feature>
<feature type="region of interest" description="Disordered" evidence="1">
    <location>
        <begin position="750"/>
        <end position="849"/>
    </location>
</feature>
<dbReference type="InterPro" id="IPR001202">
    <property type="entry name" value="WW_dom"/>
</dbReference>
<feature type="compositionally biased region" description="Pro residues" evidence="1">
    <location>
        <begin position="1079"/>
        <end position="1098"/>
    </location>
</feature>
<feature type="domain" description="WW" evidence="2">
    <location>
        <begin position="1006"/>
        <end position="1040"/>
    </location>
</feature>
<feature type="compositionally biased region" description="Basic and acidic residues" evidence="1">
    <location>
        <begin position="781"/>
        <end position="794"/>
    </location>
</feature>
<dbReference type="EMBL" id="QKKF02033706">
    <property type="protein sequence ID" value="RZF33557.1"/>
    <property type="molecule type" value="Genomic_DNA"/>
</dbReference>
<dbReference type="CDD" id="cd00201">
    <property type="entry name" value="WW"/>
    <property type="match status" value="2"/>
</dbReference>
<feature type="compositionally biased region" description="Low complexity" evidence="1">
    <location>
        <begin position="821"/>
        <end position="842"/>
    </location>
</feature>
<feature type="region of interest" description="Disordered" evidence="1">
    <location>
        <begin position="480"/>
        <end position="604"/>
    </location>
</feature>